<evidence type="ECO:0000313" key="1">
    <source>
        <dbReference type="EMBL" id="KAI7995675.1"/>
    </source>
</evidence>
<dbReference type="Proteomes" id="UP001060215">
    <property type="component" value="Chromosome 12"/>
</dbReference>
<name>A0ACC0G3P0_9ERIC</name>
<organism evidence="1 2">
    <name type="scientific">Camellia lanceoleosa</name>
    <dbReference type="NCBI Taxonomy" id="1840588"/>
    <lineage>
        <taxon>Eukaryota</taxon>
        <taxon>Viridiplantae</taxon>
        <taxon>Streptophyta</taxon>
        <taxon>Embryophyta</taxon>
        <taxon>Tracheophyta</taxon>
        <taxon>Spermatophyta</taxon>
        <taxon>Magnoliopsida</taxon>
        <taxon>eudicotyledons</taxon>
        <taxon>Gunneridae</taxon>
        <taxon>Pentapetalae</taxon>
        <taxon>asterids</taxon>
        <taxon>Ericales</taxon>
        <taxon>Theaceae</taxon>
        <taxon>Camellia</taxon>
    </lineage>
</organism>
<proteinExistence type="predicted"/>
<reference evidence="1 2" key="1">
    <citation type="journal article" date="2022" name="Plant J.">
        <title>Chromosome-level genome of Camellia lanceoleosa provides a valuable resource for understanding genome evolution and self-incompatibility.</title>
        <authorList>
            <person name="Gong W."/>
            <person name="Xiao S."/>
            <person name="Wang L."/>
            <person name="Liao Z."/>
            <person name="Chang Y."/>
            <person name="Mo W."/>
            <person name="Hu G."/>
            <person name="Li W."/>
            <person name="Zhao G."/>
            <person name="Zhu H."/>
            <person name="Hu X."/>
            <person name="Ji K."/>
            <person name="Xiang X."/>
            <person name="Song Q."/>
            <person name="Yuan D."/>
            <person name="Jin S."/>
            <person name="Zhang L."/>
        </authorList>
    </citation>
    <scope>NUCLEOTIDE SEQUENCE [LARGE SCALE GENOMIC DNA]</scope>
    <source>
        <strain evidence="1">SQ_2022a</strain>
    </source>
</reference>
<accession>A0ACC0G3P0</accession>
<comment type="caution">
    <text evidence="1">The sequence shown here is derived from an EMBL/GenBank/DDBJ whole genome shotgun (WGS) entry which is preliminary data.</text>
</comment>
<sequence length="114" mass="12863">MSLGFKQSFGMNCQGSRGGLWVAWDDSYDMVGVEASDRWLILEVLDNVMGKWFLFLVYGPPVLKDRAPFWLKLEQKIRSCGGPVVLAGDFNQVRNLAEKWSPLHCRIRVGGRSG</sequence>
<gene>
    <name evidence="1" type="ORF">LOK49_LG11G02619</name>
</gene>
<evidence type="ECO:0000313" key="2">
    <source>
        <dbReference type="Proteomes" id="UP001060215"/>
    </source>
</evidence>
<protein>
    <submittedName>
        <fullName evidence="1">Uncharacterized protein</fullName>
    </submittedName>
</protein>
<keyword evidence="2" id="KW-1185">Reference proteome</keyword>
<dbReference type="EMBL" id="CM045769">
    <property type="protein sequence ID" value="KAI7995675.1"/>
    <property type="molecule type" value="Genomic_DNA"/>
</dbReference>